<sequence length="2195" mass="259006">MSIQQKIQEIASKFNETDLNIIKEGICELYFEIQEQDFLEKFINLSPKSVEIFKIWKICHKNRGNLQTPIIELFKLIENILLNQFVNQKVKINIINTILKNKMKLFYHIFSTNQISQFKIALKLLLVMLENSNAIAQEILPLFSYSIKRYNKSFNLKSKQKKAEFENKLEKADIKRRRITKKKIQVIIENTLIYDDIEKEMENSLKSFFINLFVSFINSEDLFVIKELLGSQEIFYSILEDFQYQSASAIKSILVSLKNNVLLNSAISKKIKSRCFTSQVLNQFGKLFNHILEYKQEKSSLKPLIVEFLEILCISPTNGISYKPDMPDLCITKSKNDNHYIISDIISDDEPEKVKGPLRNQQILALILTLQPTDYLEQHDLIFSILDACYDLYNPYLTSLKVSFEPRPSLKWISNILFISKLVSRHIPKNIIKIIQFDENHLENQINVYEIKSQTLLDLIFPRSLTKTNLSHGFLHSNRLVQHYTILLITHIFKKIESITEVLYKNIEEENKNAKIEITFPLELLTEQFPDLQTVIAIRKRCADTFEENKIDNFHYFTILRLFSYYIKYMPDSIVGSRFDFTCLISPHFLKFDKYAQIQIIRILTQASSIQEINWFQKSKFQKLTFFGVLIDFLRKNVQQQKYNPRKETSKYTSQLVSKKMYDLLILILKSTNIFAKVGENDENDDKQNQEPIMEMESWIDSLVLSPDLDCIQFFDTLVTKVVQKPYQNIDPILEILEKHDSLSSSFSHLLFIALSLIRESQLQITKKTKKSTQTQTTPSSLNNIVSFISIVIIDFIQKLEQIRAKLLISAIQKFYIQPNLSQNRMIETHPLFNSLLWILDLFQEMQDPKTAKKHISNTPFTNENDLFAKSSPESLLENIKDTQSMLSLCFSLSTPQQSFSPFSYLNFKTQILDVLDLEILLRNFMNQQVIKQKQFIQENTMTSPNHKHQQLQTSQDLSNDAKFKDYFIHRLNSISDSRKYIKISTIILFYLQILSKDQDKILCIKLLEKIITISHLKESRNASKTNDHKRLLKLIFTNKTIIFLFDLEKKSKFTDPIIHLCLSVSLYEEKEENELIQPFIHKIISYNFDPENTELNKKIIGYIQLFQKIIPVSKTLELLNAIRFGNILIKNPEEKMEVIQSLLFPLNHKIEAITQKDFRNLLEIAMDFDQLKNTLNIQISEELIYECLAQSLLRQKNKEDNHDAQLEINLYHYFVSDEYFLFCVKQMNLIRTKIICLLIQHNVRFCEIFIENIGSVDIEKNKNNLIQIIGSMNNHFSLNSQSIGELIQIFTLKTSVSKKIIDIRNPELLVSFPMFYENVLSFLSLLQEYKVMNKFILGFGLKEEKKKHFFVNCVQEYRIIHKFYQTQSQVKILKYIFGTLRILWKKNNEPNELETVLLEELRNFQQKNYEIQNKISQYFCANQYKKFERFAKLVLRKRFAHLQSMQSLANLVFLLSQKPDSEDAIKTCFQLLQSHSKFIETITKEKEGKYLGLGVIELVYAIVKNYSSKIWERKALLEILLNSYTAKRNVKDILLLQIFYEFEKKTDLYLSAINFDWGNQKLEAGKNFGKRNPFSQLNFKSVIKLVSKFPVNQPLRPEKISDYYEIREDQEIKYPDLYDPSFLLQWYYYYLISDPDLEIKYLINAGGLTIPLAALSSHDEGMRKISYQILSFIYDKVSRKKDVPKEDNQNQLENQNQNQNQIQIPRRRFITSYQFSEQLQVRVLLQVLKNSIEKPWQRIPSIITYFLCRAAHILMHPSHHLYLGVNHFLIQKPFINLNDVPMFYELFNSSSIEYKQERIFFLRNVINGLKTFEDFSILKHKYVPEILFSFFASKCADYLTKQFIIDVVERAVQNKYAMIDLIKNFAVLSWINSQINFQMSINLVNKLVKLLLNIFIKIFRSDSSFQTTTSHVEKNHRYLIFESFFSQEEKLMKENEFRILIKFCFEEFVMIGKCLVDFVINTENRSNYSVQRFSSEKFEIFQNAIFLVSEIMCLTPNSELKKHIDCRLVFSQYQMARLIKQFEKFDFILIFGESQKENFIVVEKIFNMIITNEFNIFSFEESAQCFWIVNWCLDKLVEGKLILDSKLRLHNLTLLIQKLTRIMKLVNDINKGFLKENLLRKGFITKVIMIASDIFMIKSEDIEEKTKLIKNLNDFLMILLINQNENENEKQLGLELEEQDILSLELTKKILNRI</sequence>
<dbReference type="OrthoDB" id="72892at2759"/>
<dbReference type="Pfam" id="PF11707">
    <property type="entry name" value="Npa1"/>
    <property type="match status" value="1"/>
</dbReference>
<keyword evidence="1" id="KW-0175">Coiled coil</keyword>
<dbReference type="InterPro" id="IPR021714">
    <property type="entry name" value="URB1_N"/>
</dbReference>
<dbReference type="GO" id="GO:0000466">
    <property type="term" value="P:maturation of 5.8S rRNA from tricistronic rRNA transcript (SSU-rRNA, 5.8S rRNA, LSU-rRNA)"/>
    <property type="evidence" value="ECO:0007669"/>
    <property type="project" value="TreeGrafter"/>
</dbReference>
<dbReference type="PANTHER" id="PTHR13500">
    <property type="entry name" value="NUCLEOLAR PRERIBOSOMAL-ASSOCIATED PROTEIN 1"/>
    <property type="match status" value="1"/>
</dbReference>
<evidence type="ECO:0000256" key="1">
    <source>
        <dbReference type="SAM" id="Coils"/>
    </source>
</evidence>
<dbReference type="PANTHER" id="PTHR13500:SF0">
    <property type="entry name" value="NUCLEOLAR PRE-RIBOSOMAL-ASSOCIATED PROTEIN 1"/>
    <property type="match status" value="1"/>
</dbReference>
<name>A0A9Q0LAA1_ANAIG</name>
<dbReference type="InterPro" id="IPR039844">
    <property type="entry name" value="URB1"/>
</dbReference>
<evidence type="ECO:0000313" key="4">
    <source>
        <dbReference type="EMBL" id="KAJ5069202.1"/>
    </source>
</evidence>
<evidence type="ECO:0000259" key="2">
    <source>
        <dbReference type="Pfam" id="PF11707"/>
    </source>
</evidence>
<feature type="domain" description="URB1 N-terminal" evidence="2">
    <location>
        <begin position="51"/>
        <end position="415"/>
    </location>
</feature>
<reference evidence="4" key="1">
    <citation type="submission" date="2022-10" db="EMBL/GenBank/DDBJ databases">
        <title>Novel sulphate-reducing endosymbionts in the free-living metamonad Anaeramoeba.</title>
        <authorList>
            <person name="Jerlstrom-Hultqvist J."/>
            <person name="Cepicka I."/>
            <person name="Gallot-Lavallee L."/>
            <person name="Salas-Leiva D."/>
            <person name="Curtis B.A."/>
            <person name="Zahonova K."/>
            <person name="Pipaliya S."/>
            <person name="Dacks J."/>
            <person name="Roger A.J."/>
        </authorList>
    </citation>
    <scope>NUCLEOTIDE SEQUENCE</scope>
    <source>
        <strain evidence="4">BMAN</strain>
    </source>
</reference>
<evidence type="ECO:0000259" key="3">
    <source>
        <dbReference type="Pfam" id="PF16201"/>
    </source>
</evidence>
<dbReference type="GO" id="GO:0000463">
    <property type="term" value="P:maturation of LSU-rRNA from tricistronic rRNA transcript (SSU-rRNA, 5.8S rRNA, LSU-rRNA)"/>
    <property type="evidence" value="ECO:0007669"/>
    <property type="project" value="TreeGrafter"/>
</dbReference>
<dbReference type="Pfam" id="PF16201">
    <property type="entry name" value="NopRA1"/>
    <property type="match status" value="1"/>
</dbReference>
<proteinExistence type="predicted"/>
<keyword evidence="5" id="KW-1185">Reference proteome</keyword>
<feature type="coiled-coil region" evidence="1">
    <location>
        <begin position="155"/>
        <end position="182"/>
    </location>
</feature>
<protein>
    <submittedName>
        <fullName evidence="4">NUCLEOLAR PRERIBOSOMAL-ASSOCIATED PROTEIN 1</fullName>
    </submittedName>
</protein>
<comment type="caution">
    <text evidence="4">The sequence shown here is derived from an EMBL/GenBank/DDBJ whole genome shotgun (WGS) entry which is preliminary data.</text>
</comment>
<gene>
    <name evidence="4" type="ORF">M0811_11820</name>
</gene>
<dbReference type="InterPro" id="IPR032436">
    <property type="entry name" value="URB1_C"/>
</dbReference>
<organism evidence="4 5">
    <name type="scientific">Anaeramoeba ignava</name>
    <name type="common">Anaerobic marine amoeba</name>
    <dbReference type="NCBI Taxonomy" id="1746090"/>
    <lineage>
        <taxon>Eukaryota</taxon>
        <taxon>Metamonada</taxon>
        <taxon>Anaeramoebidae</taxon>
        <taxon>Anaeramoeba</taxon>
    </lineage>
</organism>
<evidence type="ECO:0000313" key="5">
    <source>
        <dbReference type="Proteomes" id="UP001149090"/>
    </source>
</evidence>
<accession>A0A9Q0LAA1</accession>
<dbReference type="GO" id="GO:0005730">
    <property type="term" value="C:nucleolus"/>
    <property type="evidence" value="ECO:0007669"/>
    <property type="project" value="TreeGrafter"/>
</dbReference>
<dbReference type="Proteomes" id="UP001149090">
    <property type="component" value="Unassembled WGS sequence"/>
</dbReference>
<feature type="domain" description="URB1 C-terminal" evidence="3">
    <location>
        <begin position="1650"/>
        <end position="1871"/>
    </location>
</feature>
<dbReference type="EMBL" id="JAPDFW010000107">
    <property type="protein sequence ID" value="KAJ5069202.1"/>
    <property type="molecule type" value="Genomic_DNA"/>
</dbReference>